<keyword evidence="6 11" id="KW-0931">ER-Golgi transport</keyword>
<dbReference type="STRING" id="1344416.A0A139A7I0"/>
<comment type="function">
    <text evidence="11">May play a role in anterograde transport of membrane proteins from the endoplasmic reticulum to the Golgi.</text>
</comment>
<evidence type="ECO:0000256" key="11">
    <source>
        <dbReference type="RuleBase" id="RU367026"/>
    </source>
</evidence>
<feature type="transmembrane region" description="Helical" evidence="11">
    <location>
        <begin position="7"/>
        <end position="26"/>
    </location>
</feature>
<evidence type="ECO:0000259" key="14">
    <source>
        <dbReference type="Pfam" id="PF18035"/>
    </source>
</evidence>
<keyword evidence="16" id="KW-1185">Reference proteome</keyword>
<keyword evidence="15" id="KW-0675">Receptor</keyword>
<dbReference type="Pfam" id="PF18035">
    <property type="entry name" value="Bap31_Bap29_C"/>
    <property type="match status" value="1"/>
</dbReference>
<reference evidence="15 16" key="1">
    <citation type="journal article" date="2015" name="Genome Biol. Evol.">
        <title>Phylogenomic analyses indicate that early fungi evolved digesting cell walls of algal ancestors of land plants.</title>
        <authorList>
            <person name="Chang Y."/>
            <person name="Wang S."/>
            <person name="Sekimoto S."/>
            <person name="Aerts A.L."/>
            <person name="Choi C."/>
            <person name="Clum A."/>
            <person name="LaButti K.M."/>
            <person name="Lindquist E.A."/>
            <person name="Yee Ngan C."/>
            <person name="Ohm R.A."/>
            <person name="Salamov A.A."/>
            <person name="Grigoriev I.V."/>
            <person name="Spatafora J.W."/>
            <person name="Berbee M.L."/>
        </authorList>
    </citation>
    <scope>NUCLEOTIDE SEQUENCE [LARGE SCALE GENOMIC DNA]</scope>
    <source>
        <strain evidence="15 16">JEL478</strain>
    </source>
</reference>
<evidence type="ECO:0000256" key="5">
    <source>
        <dbReference type="ARBA" id="ARBA00022824"/>
    </source>
</evidence>
<dbReference type="Gene3D" id="1.20.5.110">
    <property type="match status" value="1"/>
</dbReference>
<evidence type="ECO:0000256" key="6">
    <source>
        <dbReference type="ARBA" id="ARBA00022892"/>
    </source>
</evidence>
<name>A0A139A7I0_GONPJ</name>
<dbReference type="GO" id="GO:0006888">
    <property type="term" value="P:endoplasmic reticulum to Golgi vesicle-mediated transport"/>
    <property type="evidence" value="ECO:0007669"/>
    <property type="project" value="UniProtKB-UniRule"/>
</dbReference>
<keyword evidence="4 11" id="KW-0812">Transmembrane</keyword>
<dbReference type="InterPro" id="IPR041672">
    <property type="entry name" value="Bap31/Bap29_C"/>
</dbReference>
<keyword evidence="7 11" id="KW-0653">Protein transport</keyword>
<gene>
    <name evidence="15" type="ORF">M427DRAFT_393976</name>
</gene>
<feature type="transmembrane region" description="Helical" evidence="11">
    <location>
        <begin position="46"/>
        <end position="63"/>
    </location>
</feature>
<dbReference type="AlphaFoldDB" id="A0A139A7I0"/>
<evidence type="ECO:0000256" key="2">
    <source>
        <dbReference type="ARBA" id="ARBA00007956"/>
    </source>
</evidence>
<dbReference type="Proteomes" id="UP000070544">
    <property type="component" value="Unassembled WGS sequence"/>
</dbReference>
<feature type="region of interest" description="Disordered" evidence="12">
    <location>
        <begin position="175"/>
        <end position="197"/>
    </location>
</feature>
<comment type="caution">
    <text evidence="11">Lacks conserved residue(s) required for the propagation of feature annotation.</text>
</comment>
<dbReference type="PANTHER" id="PTHR12701:SF20">
    <property type="entry name" value="ENDOPLASMIC RETICULUM TRANSMEMBRANE PROTEIN"/>
    <property type="match status" value="1"/>
</dbReference>
<dbReference type="OrthoDB" id="435607at2759"/>
<evidence type="ECO:0000256" key="8">
    <source>
        <dbReference type="ARBA" id="ARBA00022989"/>
    </source>
</evidence>
<feature type="compositionally biased region" description="Low complexity" evidence="12">
    <location>
        <begin position="184"/>
        <end position="197"/>
    </location>
</feature>
<dbReference type="InterPro" id="IPR040463">
    <property type="entry name" value="BAP29/BAP31_N"/>
</dbReference>
<protein>
    <recommendedName>
        <fullName evidence="11">Endoplasmic reticulum transmembrane protein</fullName>
    </recommendedName>
</protein>
<dbReference type="OMA" id="FIDCINR"/>
<comment type="similarity">
    <text evidence="2 11">Belongs to the BCAP29/BCAP31 family.</text>
</comment>
<dbReference type="PANTHER" id="PTHR12701">
    <property type="entry name" value="BCR-ASSOCIATED PROTEIN, BAP"/>
    <property type="match status" value="1"/>
</dbReference>
<evidence type="ECO:0000259" key="13">
    <source>
        <dbReference type="Pfam" id="PF05529"/>
    </source>
</evidence>
<dbReference type="Pfam" id="PF05529">
    <property type="entry name" value="Bap31"/>
    <property type="match status" value="1"/>
</dbReference>
<dbReference type="InterPro" id="IPR008417">
    <property type="entry name" value="BAP29/BAP31"/>
</dbReference>
<keyword evidence="8 11" id="KW-1133">Transmembrane helix</keyword>
<evidence type="ECO:0000256" key="1">
    <source>
        <dbReference type="ARBA" id="ARBA00004477"/>
    </source>
</evidence>
<keyword evidence="9" id="KW-0175">Coiled coil</keyword>
<evidence type="ECO:0000256" key="3">
    <source>
        <dbReference type="ARBA" id="ARBA00022448"/>
    </source>
</evidence>
<proteinExistence type="inferred from homology"/>
<sequence>MALHYDLCFLLLVAEMIFLGLLLLPWPNAARKGILKALDKNPVVETISQTLRVLFLFVLILFVDSVRGILKETPPSLDPHHTEHHQMQKFASQRNFYLTGFTLFLYPVTSRLVSLLIQVSLSESNAETLRKQAAGNQQHLQQFIDDAAKLPEVQKELEKAKTDLAAMKKQSENLQKAYHDLSDLHNSSSSSSNKKSD</sequence>
<evidence type="ECO:0000256" key="4">
    <source>
        <dbReference type="ARBA" id="ARBA00022692"/>
    </source>
</evidence>
<feature type="domain" description="BAP29/BAP31 transmembrane" evidence="13">
    <location>
        <begin position="1"/>
        <end position="126"/>
    </location>
</feature>
<dbReference type="GO" id="GO:0005789">
    <property type="term" value="C:endoplasmic reticulum membrane"/>
    <property type="evidence" value="ECO:0007669"/>
    <property type="project" value="UniProtKB-SubCell"/>
</dbReference>
<keyword evidence="10 11" id="KW-0472">Membrane</keyword>
<accession>A0A139A7I0</accession>
<evidence type="ECO:0000256" key="12">
    <source>
        <dbReference type="SAM" id="MobiDB-lite"/>
    </source>
</evidence>
<comment type="subcellular location">
    <subcellularLocation>
        <location evidence="1 11">Endoplasmic reticulum membrane</location>
        <topology evidence="1 11">Multi-pass membrane protein</topology>
    </subcellularLocation>
</comment>
<feature type="domain" description="Bap31/Bap29 cytoplasmic coiled-coil" evidence="14">
    <location>
        <begin position="152"/>
        <end position="197"/>
    </location>
</feature>
<dbReference type="GO" id="GO:0006886">
    <property type="term" value="P:intracellular protein transport"/>
    <property type="evidence" value="ECO:0007669"/>
    <property type="project" value="UniProtKB-UniRule"/>
</dbReference>
<evidence type="ECO:0000313" key="15">
    <source>
        <dbReference type="EMBL" id="KXS12654.1"/>
    </source>
</evidence>
<keyword evidence="3 11" id="KW-0813">Transport</keyword>
<dbReference type="GO" id="GO:0070973">
    <property type="term" value="P:protein localization to endoplasmic reticulum exit site"/>
    <property type="evidence" value="ECO:0007669"/>
    <property type="project" value="UniProtKB-UniRule"/>
</dbReference>
<organism evidence="15 16">
    <name type="scientific">Gonapodya prolifera (strain JEL478)</name>
    <name type="common">Monoblepharis prolifera</name>
    <dbReference type="NCBI Taxonomy" id="1344416"/>
    <lineage>
        <taxon>Eukaryota</taxon>
        <taxon>Fungi</taxon>
        <taxon>Fungi incertae sedis</taxon>
        <taxon>Chytridiomycota</taxon>
        <taxon>Chytridiomycota incertae sedis</taxon>
        <taxon>Monoblepharidomycetes</taxon>
        <taxon>Monoblepharidales</taxon>
        <taxon>Gonapodyaceae</taxon>
        <taxon>Gonapodya</taxon>
    </lineage>
</organism>
<evidence type="ECO:0000313" key="16">
    <source>
        <dbReference type="Proteomes" id="UP000070544"/>
    </source>
</evidence>
<evidence type="ECO:0000256" key="10">
    <source>
        <dbReference type="ARBA" id="ARBA00023136"/>
    </source>
</evidence>
<keyword evidence="5 11" id="KW-0256">Endoplasmic reticulum</keyword>
<evidence type="ECO:0000256" key="7">
    <source>
        <dbReference type="ARBA" id="ARBA00022927"/>
    </source>
</evidence>
<evidence type="ECO:0000256" key="9">
    <source>
        <dbReference type="ARBA" id="ARBA00023054"/>
    </source>
</evidence>
<dbReference type="EMBL" id="KQ965786">
    <property type="protein sequence ID" value="KXS12654.1"/>
    <property type="molecule type" value="Genomic_DNA"/>
</dbReference>